<accession>A0A8J2KE16</accession>
<organism evidence="1 2">
    <name type="scientific">Allacma fusca</name>
    <dbReference type="NCBI Taxonomy" id="39272"/>
    <lineage>
        <taxon>Eukaryota</taxon>
        <taxon>Metazoa</taxon>
        <taxon>Ecdysozoa</taxon>
        <taxon>Arthropoda</taxon>
        <taxon>Hexapoda</taxon>
        <taxon>Collembola</taxon>
        <taxon>Symphypleona</taxon>
        <taxon>Sminthuridae</taxon>
        <taxon>Allacma</taxon>
    </lineage>
</organism>
<sequence length="14" mass="1717">GDQNRPHRRPEKNL</sequence>
<reference evidence="1" key="1">
    <citation type="submission" date="2021-06" db="EMBL/GenBank/DDBJ databases">
        <authorList>
            <person name="Hodson N. C."/>
            <person name="Mongue J. A."/>
            <person name="Jaron S. K."/>
        </authorList>
    </citation>
    <scope>NUCLEOTIDE SEQUENCE</scope>
</reference>
<feature type="non-terminal residue" evidence="1">
    <location>
        <position position="1"/>
    </location>
</feature>
<proteinExistence type="predicted"/>
<dbReference type="EMBL" id="CAJVCH010108866">
    <property type="protein sequence ID" value="CAG7724344.1"/>
    <property type="molecule type" value="Genomic_DNA"/>
</dbReference>
<keyword evidence="2" id="KW-1185">Reference proteome</keyword>
<gene>
    <name evidence="1" type="ORF">AFUS01_LOCUS13376</name>
</gene>
<dbReference type="Proteomes" id="UP000708208">
    <property type="component" value="Unassembled WGS sequence"/>
</dbReference>
<comment type="caution">
    <text evidence="1">The sequence shown here is derived from an EMBL/GenBank/DDBJ whole genome shotgun (WGS) entry which is preliminary data.</text>
</comment>
<name>A0A8J2KE16_9HEXA</name>
<evidence type="ECO:0000313" key="2">
    <source>
        <dbReference type="Proteomes" id="UP000708208"/>
    </source>
</evidence>
<evidence type="ECO:0000313" key="1">
    <source>
        <dbReference type="EMBL" id="CAG7724344.1"/>
    </source>
</evidence>
<protein>
    <submittedName>
        <fullName evidence="1">Uncharacterized protein</fullName>
    </submittedName>
</protein>